<keyword evidence="5" id="KW-0012">Acyltransferase</keyword>
<dbReference type="InterPro" id="IPR023447">
    <property type="entry name" value="ForMFR_H4MPT_ForTrfase_fd-like"/>
</dbReference>
<dbReference type="Pfam" id="PF01913">
    <property type="entry name" value="FTR"/>
    <property type="match status" value="1"/>
</dbReference>
<dbReference type="InterPro" id="IPR002770">
    <property type="entry name" value="ForMFR_H4MPT_ForTrfase_C"/>
</dbReference>
<reference evidence="5" key="1">
    <citation type="journal article" date="2020" name="mSystems">
        <title>Genome- and Community-Level Interaction Insights into Carbon Utilization and Element Cycling Functions of Hydrothermarchaeota in Hydrothermal Sediment.</title>
        <authorList>
            <person name="Zhou Z."/>
            <person name="Liu Y."/>
            <person name="Xu W."/>
            <person name="Pan J."/>
            <person name="Luo Z.H."/>
            <person name="Li M."/>
        </authorList>
    </citation>
    <scope>NUCLEOTIDE SEQUENCE [LARGE SCALE GENOMIC DNA]</scope>
    <source>
        <strain evidence="5">HyVt-386</strain>
    </source>
</reference>
<proteinExistence type="inferred from homology"/>
<comment type="similarity">
    <text evidence="1">Belongs to the FTR family.</text>
</comment>
<dbReference type="EC" id="2.3.1.101" evidence="5"/>
<sequence length="301" mass="33772">MIIYFFYRVYIMEIEDTFCEVFDGCFARLIVTASDKKRLKRAVYGSTSLPSTVFGEAEGGVEGWLSRDRTPDERIGAIIQIWVSKKGDSRRVLDIELSKRIRQGILVVPTTRIFNALDSDERIDIWNRVGHCGDGYEWEEERFGRKMINIPLMMGEFLIERWLGAGDGFMGGNLWFYCDTIENALQIGDRAVSAIERVEGAITPFDICSAGSKVETNYPEIGPTTNHPYCPTLRGRIPDSKVPEGVGSIPEIVINARRIEEIKDAMRSAIRAVDGMDGLLGISAGNYGGKLGSHRIYLRDL</sequence>
<organism evidence="5">
    <name type="scientific">Candidatus Syntropharchaeum butanivorans</name>
    <dbReference type="NCBI Taxonomy" id="1839936"/>
    <lineage>
        <taxon>Archaea</taxon>
        <taxon>Methanobacteriati</taxon>
        <taxon>Methanobacteriota</taxon>
        <taxon>Stenosarchaea group</taxon>
        <taxon>Methanomicrobia</taxon>
        <taxon>Methanosarcinales</taxon>
        <taxon>ANME-2 cluster</taxon>
        <taxon>Candidatus Syntropharchaeum</taxon>
    </lineage>
</organism>
<feature type="domain" description="Formylmethanofuran: tetrahydromethanopterin formyltransferase Ftr C-terminal" evidence="4">
    <location>
        <begin position="155"/>
        <end position="301"/>
    </location>
</feature>
<dbReference type="GO" id="GO:0030270">
    <property type="term" value="F:formylmethanofuran-tetrahydromethanopterin N-formyltransferase activity"/>
    <property type="evidence" value="ECO:0007669"/>
    <property type="project" value="UniProtKB-EC"/>
</dbReference>
<dbReference type="AlphaFoldDB" id="A0A7J2S1A3"/>
<feature type="domain" description="Formylmethanofuran: tetrahydromethanopterin formyltransferase Ftr N-terminal" evidence="3">
    <location>
        <begin position="12"/>
        <end position="152"/>
    </location>
</feature>
<dbReference type="SUPFAM" id="SSF55112">
    <property type="entry name" value="Formylmethanofuran:tetrahydromethanopterin formyltransferase"/>
    <property type="match status" value="2"/>
</dbReference>
<evidence type="ECO:0000256" key="1">
    <source>
        <dbReference type="ARBA" id="ARBA00006770"/>
    </source>
</evidence>
<gene>
    <name evidence="5" type="ORF">ENI32_04155</name>
</gene>
<comment type="caution">
    <text evidence="5">The sequence shown here is derived from an EMBL/GenBank/DDBJ whole genome shotgun (WGS) entry which is preliminary data.</text>
</comment>
<dbReference type="NCBIfam" id="NF002554">
    <property type="entry name" value="PRK02114.1"/>
    <property type="match status" value="1"/>
</dbReference>
<dbReference type="Pfam" id="PF02741">
    <property type="entry name" value="FTR_C"/>
    <property type="match status" value="1"/>
</dbReference>
<evidence type="ECO:0000259" key="3">
    <source>
        <dbReference type="Pfam" id="PF01913"/>
    </source>
</evidence>
<dbReference type="PIRSF" id="PIRSF006414">
    <property type="entry name" value="Ftr_formyl_trnsf"/>
    <property type="match status" value="1"/>
</dbReference>
<evidence type="ECO:0000256" key="2">
    <source>
        <dbReference type="ARBA" id="ARBA00022679"/>
    </source>
</evidence>
<dbReference type="GO" id="GO:0006730">
    <property type="term" value="P:one-carbon metabolic process"/>
    <property type="evidence" value="ECO:0007669"/>
    <property type="project" value="InterPro"/>
</dbReference>
<evidence type="ECO:0000313" key="5">
    <source>
        <dbReference type="EMBL" id="HEC57062.1"/>
    </source>
</evidence>
<keyword evidence="2 5" id="KW-0808">Transferase</keyword>
<dbReference type="Gene3D" id="3.30.70.520">
    <property type="match status" value="2"/>
</dbReference>
<name>A0A7J2S1A3_9EURY</name>
<dbReference type="InterPro" id="IPR022667">
    <property type="entry name" value="ForMFR_H4MPT_ForTrfase_N"/>
</dbReference>
<evidence type="ECO:0000259" key="4">
    <source>
        <dbReference type="Pfam" id="PF02741"/>
    </source>
</evidence>
<dbReference type="Proteomes" id="UP000885936">
    <property type="component" value="Unassembled WGS sequence"/>
</dbReference>
<dbReference type="EMBL" id="DRIE01000071">
    <property type="protein sequence ID" value="HEC57062.1"/>
    <property type="molecule type" value="Genomic_DNA"/>
</dbReference>
<dbReference type="InterPro" id="IPR014053">
    <property type="entry name" value="ForMFR_H4MPT_ForTrfase"/>
</dbReference>
<protein>
    <submittedName>
        <fullName evidence="5">Formylmethanofuran--tetrahydromethanopterin N-formyltransferase</fullName>
        <ecNumber evidence="5">2.3.1.101</ecNumber>
    </submittedName>
</protein>
<accession>A0A7J2S1A3</accession>